<dbReference type="GO" id="GO:0008234">
    <property type="term" value="F:cysteine-type peptidase activity"/>
    <property type="evidence" value="ECO:0007669"/>
    <property type="project" value="InterPro"/>
</dbReference>
<dbReference type="Proteomes" id="UP000192639">
    <property type="component" value="Unassembled WGS sequence"/>
</dbReference>
<reference evidence="6 7" key="1">
    <citation type="journal article" date="2017" name="Environ. Microbiol.">
        <title>Decay of the glycolytic pathway and adaptation to intranuclear parasitism within Enterocytozoonidae microsporidia.</title>
        <authorList>
            <person name="Wiredu Boakye D."/>
            <person name="Jaroenlak P."/>
            <person name="Prachumwat A."/>
            <person name="Williams T.A."/>
            <person name="Bateman K.S."/>
            <person name="Itsathitphaisarn O."/>
            <person name="Sritunyalucksana K."/>
            <person name="Paszkiewicz K.H."/>
            <person name="Moore K.A."/>
            <person name="Stentiford G.D."/>
            <person name="Williams B.A."/>
        </authorList>
    </citation>
    <scope>NUCLEOTIDE SEQUENCE [LARGE SCALE GENOMIC DNA]</scope>
    <source>
        <strain evidence="6 7">GB1</strain>
    </source>
</reference>
<dbReference type="EMBL" id="LWDP01000021">
    <property type="protein sequence ID" value="ORD94406.1"/>
    <property type="molecule type" value="Genomic_DNA"/>
</dbReference>
<sequence>MFGSVKSLLHNAVIFFHLADCATASTSHAASLVEEIIHYNEPTLNISDLNSPADADEFSEKYYKSPIKNISEYARDLIPLIKSKTEECTTQIKQEDANSFLNDEELTQYAIDAYVRNVLSKYMRSNDMIVNSGCMIILNQNEDAIKPMDEYEKEMDIARKSKRRKVVKRSNAKENHLLDLLLSESGNMQFADYKKDGTTCRLKSMDALCDKFREKDNIYFIHPMTATGVHWYLMHFDRREKRTTIYDSKDVKQSLHEQPNMNNYIKWNLMMKLLGGDNYRNVAFCHDLEFEQGVNDCGIQVLGILRELILKREVKRYDVKKLRPFLLHELYAEQMIYINHHLPEM</sequence>
<evidence type="ECO:0000259" key="5">
    <source>
        <dbReference type="Pfam" id="PF02902"/>
    </source>
</evidence>
<protein>
    <recommendedName>
        <fullName evidence="5">Ubiquitin-like protease family profile domain-containing protein</fullName>
    </recommendedName>
</protein>
<gene>
    <name evidence="6" type="ORF">ECANGB1_744</name>
</gene>
<comment type="caution">
    <text evidence="6">The sequence shown here is derived from an EMBL/GenBank/DDBJ whole genome shotgun (WGS) entry which is preliminary data.</text>
</comment>
<dbReference type="Pfam" id="PF02902">
    <property type="entry name" value="Peptidase_C48"/>
    <property type="match status" value="1"/>
</dbReference>
<evidence type="ECO:0000256" key="1">
    <source>
        <dbReference type="ARBA" id="ARBA00005234"/>
    </source>
</evidence>
<dbReference type="GO" id="GO:0006508">
    <property type="term" value="P:proteolysis"/>
    <property type="evidence" value="ECO:0007669"/>
    <property type="project" value="UniProtKB-KW"/>
</dbReference>
<dbReference type="InterPro" id="IPR003653">
    <property type="entry name" value="Peptidase_C48_C"/>
</dbReference>
<dbReference type="Gene3D" id="3.40.395.10">
    <property type="entry name" value="Adenoviral Proteinase, Chain A"/>
    <property type="match status" value="1"/>
</dbReference>
<evidence type="ECO:0000256" key="4">
    <source>
        <dbReference type="SAM" id="SignalP"/>
    </source>
</evidence>
<keyword evidence="2" id="KW-0645">Protease</keyword>
<proteinExistence type="inferred from homology"/>
<keyword evidence="7" id="KW-1185">Reference proteome</keyword>
<dbReference type="SUPFAM" id="SSF54001">
    <property type="entry name" value="Cysteine proteinases"/>
    <property type="match status" value="1"/>
</dbReference>
<keyword evidence="4" id="KW-0732">Signal</keyword>
<keyword evidence="3" id="KW-0378">Hydrolase</keyword>
<feature type="signal peptide" evidence="4">
    <location>
        <begin position="1"/>
        <end position="24"/>
    </location>
</feature>
<evidence type="ECO:0000313" key="7">
    <source>
        <dbReference type="Proteomes" id="UP000192639"/>
    </source>
</evidence>
<dbReference type="GO" id="GO:0019783">
    <property type="term" value="F:ubiquitin-like protein peptidase activity"/>
    <property type="evidence" value="ECO:0007669"/>
    <property type="project" value="UniProtKB-ARBA"/>
</dbReference>
<evidence type="ECO:0000313" key="6">
    <source>
        <dbReference type="EMBL" id="ORD94406.1"/>
    </source>
</evidence>
<evidence type="ECO:0000256" key="3">
    <source>
        <dbReference type="ARBA" id="ARBA00022801"/>
    </source>
</evidence>
<dbReference type="AlphaFoldDB" id="A0A1Y1S8M4"/>
<name>A0A1Y1S8M4_9MICR</name>
<accession>A0A1Y1S8M4</accession>
<organism evidence="6 7">
    <name type="scientific">Enterospora canceri</name>
    <dbReference type="NCBI Taxonomy" id="1081671"/>
    <lineage>
        <taxon>Eukaryota</taxon>
        <taxon>Fungi</taxon>
        <taxon>Fungi incertae sedis</taxon>
        <taxon>Microsporidia</taxon>
        <taxon>Enterocytozoonidae</taxon>
        <taxon>Enterospora</taxon>
    </lineage>
</organism>
<comment type="similarity">
    <text evidence="1">Belongs to the peptidase C48 family.</text>
</comment>
<feature type="domain" description="Ubiquitin-like protease family profile" evidence="5">
    <location>
        <begin position="209"/>
        <end position="327"/>
    </location>
</feature>
<dbReference type="InterPro" id="IPR038765">
    <property type="entry name" value="Papain-like_cys_pep_sf"/>
</dbReference>
<dbReference type="VEuPathDB" id="MicrosporidiaDB:ECANGB1_744"/>
<evidence type="ECO:0000256" key="2">
    <source>
        <dbReference type="ARBA" id="ARBA00022670"/>
    </source>
</evidence>
<feature type="chain" id="PRO_5013322205" description="Ubiquitin-like protease family profile domain-containing protein" evidence="4">
    <location>
        <begin position="25"/>
        <end position="345"/>
    </location>
</feature>